<evidence type="ECO:0000313" key="1">
    <source>
        <dbReference type="EMBL" id="KAJ8893280.1"/>
    </source>
</evidence>
<protein>
    <submittedName>
        <fullName evidence="1">Uncharacterized protein</fullName>
    </submittedName>
</protein>
<accession>A0ABQ9I9D5</accession>
<comment type="caution">
    <text evidence="1">The sequence shown here is derived from an EMBL/GenBank/DDBJ whole genome shotgun (WGS) entry which is preliminary data.</text>
</comment>
<reference evidence="1 2" key="1">
    <citation type="submission" date="2023-02" db="EMBL/GenBank/DDBJ databases">
        <title>LHISI_Scaffold_Assembly.</title>
        <authorList>
            <person name="Stuart O.P."/>
            <person name="Cleave R."/>
            <person name="Magrath M.J.L."/>
            <person name="Mikheyev A.S."/>
        </authorList>
    </citation>
    <scope>NUCLEOTIDE SEQUENCE [LARGE SCALE GENOMIC DNA]</scope>
    <source>
        <strain evidence="1">Daus_M_001</strain>
        <tissue evidence="1">Leg muscle</tissue>
    </source>
</reference>
<dbReference type="EMBL" id="JARBHB010000002">
    <property type="protein sequence ID" value="KAJ8893280.1"/>
    <property type="molecule type" value="Genomic_DNA"/>
</dbReference>
<sequence length="208" mass="23383">METDLRKTYCTSLTLCGIEKKDLPNARQGRGATPCSTWSKALGALKKRRRPAVSQRRMCIPFLCEGRPYSTHTTSSTISNCTPEAVIPAQITGDEFIPTFKAEGPVYQLVGSLLPELEQEAQFLQIYFVGKYKIEANLRCANHPEENVTQRQSLHKGFTEFLPPVKLLKLSSMLKKLPEGLRDRFNISTTNEVALVMVFNNLNNAIVY</sequence>
<organism evidence="1 2">
    <name type="scientific">Dryococelus australis</name>
    <dbReference type="NCBI Taxonomy" id="614101"/>
    <lineage>
        <taxon>Eukaryota</taxon>
        <taxon>Metazoa</taxon>
        <taxon>Ecdysozoa</taxon>
        <taxon>Arthropoda</taxon>
        <taxon>Hexapoda</taxon>
        <taxon>Insecta</taxon>
        <taxon>Pterygota</taxon>
        <taxon>Neoptera</taxon>
        <taxon>Polyneoptera</taxon>
        <taxon>Phasmatodea</taxon>
        <taxon>Verophasmatodea</taxon>
        <taxon>Anareolatae</taxon>
        <taxon>Phasmatidae</taxon>
        <taxon>Eurycanthinae</taxon>
        <taxon>Dryococelus</taxon>
    </lineage>
</organism>
<dbReference type="Proteomes" id="UP001159363">
    <property type="component" value="Chromosome 2"/>
</dbReference>
<keyword evidence="2" id="KW-1185">Reference proteome</keyword>
<name>A0ABQ9I9D5_9NEOP</name>
<gene>
    <name evidence="1" type="ORF">PR048_005871</name>
</gene>
<proteinExistence type="predicted"/>
<evidence type="ECO:0000313" key="2">
    <source>
        <dbReference type="Proteomes" id="UP001159363"/>
    </source>
</evidence>